<comment type="caution">
    <text evidence="2">The sequence shown here is derived from an EMBL/GenBank/DDBJ whole genome shotgun (WGS) entry which is preliminary data.</text>
</comment>
<gene>
    <name evidence="2" type="ORF">OXPF_41980</name>
</gene>
<evidence type="ECO:0000256" key="1">
    <source>
        <dbReference type="SAM" id="Phobius"/>
    </source>
</evidence>
<feature type="transmembrane region" description="Helical" evidence="1">
    <location>
        <begin position="9"/>
        <end position="29"/>
    </location>
</feature>
<keyword evidence="1" id="KW-0812">Transmembrane</keyword>
<name>A0A0P8W4K0_9CLOT</name>
<proteinExistence type="predicted"/>
<accession>A0A0P8W4K0</accession>
<keyword evidence="1" id="KW-0472">Membrane</keyword>
<dbReference type="EMBL" id="LKET01000068">
    <property type="protein sequence ID" value="KPU42413.1"/>
    <property type="molecule type" value="Genomic_DNA"/>
</dbReference>
<protein>
    <submittedName>
        <fullName evidence="2">Uncharacterized protein</fullName>
    </submittedName>
</protein>
<dbReference type="STRING" id="36849.OXPF_41980"/>
<organism evidence="2 3">
    <name type="scientific">Oxobacter pfennigii</name>
    <dbReference type="NCBI Taxonomy" id="36849"/>
    <lineage>
        <taxon>Bacteria</taxon>
        <taxon>Bacillati</taxon>
        <taxon>Bacillota</taxon>
        <taxon>Clostridia</taxon>
        <taxon>Eubacteriales</taxon>
        <taxon>Clostridiaceae</taxon>
        <taxon>Oxobacter</taxon>
    </lineage>
</organism>
<dbReference type="Proteomes" id="UP000050326">
    <property type="component" value="Unassembled WGS sequence"/>
</dbReference>
<keyword evidence="1" id="KW-1133">Transmembrane helix</keyword>
<feature type="transmembrane region" description="Helical" evidence="1">
    <location>
        <begin position="79"/>
        <end position="98"/>
    </location>
</feature>
<evidence type="ECO:0000313" key="2">
    <source>
        <dbReference type="EMBL" id="KPU42413.1"/>
    </source>
</evidence>
<dbReference type="RefSeq" id="WP_054877122.1">
    <property type="nucleotide sequence ID" value="NZ_LKET01000068.1"/>
</dbReference>
<dbReference type="AlphaFoldDB" id="A0A0P8W4K0"/>
<sequence length="123" mass="14191">MRRHEKNRLFLSIIAILYILKTPFLNTGFDVLKTHPESRADCAYTFSRNVSFIDLYTPSEKTCVHHKTTAIYNGIKSEYAVLVLILKFIALYITVYVAKKLMELNAVRFNGSKYKGGYSLPEF</sequence>
<evidence type="ECO:0000313" key="3">
    <source>
        <dbReference type="Proteomes" id="UP000050326"/>
    </source>
</evidence>
<keyword evidence="3" id="KW-1185">Reference proteome</keyword>
<reference evidence="2 3" key="1">
    <citation type="submission" date="2015-09" db="EMBL/GenBank/DDBJ databases">
        <title>Genome sequence of Oxobacter pfennigii DSM 3222.</title>
        <authorList>
            <person name="Poehlein A."/>
            <person name="Bengelsdorf F.R."/>
            <person name="Schiel-Bengelsdorf B."/>
            <person name="Duerre P."/>
            <person name="Daniel R."/>
        </authorList>
    </citation>
    <scope>NUCLEOTIDE SEQUENCE [LARGE SCALE GENOMIC DNA]</scope>
    <source>
        <strain evidence="2 3">DSM 3222</strain>
    </source>
</reference>